<dbReference type="InterPro" id="IPR043504">
    <property type="entry name" value="Peptidase_S1_PA_chymotrypsin"/>
</dbReference>
<feature type="compositionally biased region" description="Polar residues" evidence="7">
    <location>
        <begin position="137"/>
        <end position="156"/>
    </location>
</feature>
<dbReference type="Gene3D" id="3.30.70.960">
    <property type="entry name" value="SEA domain"/>
    <property type="match status" value="1"/>
</dbReference>
<keyword evidence="5 8" id="KW-0472">Membrane</keyword>
<dbReference type="InterPro" id="IPR000082">
    <property type="entry name" value="SEA_dom"/>
</dbReference>
<organism evidence="11 12">
    <name type="scientific">Pogona vitticeps</name>
    <name type="common">central bearded dragon</name>
    <dbReference type="NCBI Taxonomy" id="103695"/>
    <lineage>
        <taxon>Eukaryota</taxon>
        <taxon>Metazoa</taxon>
        <taxon>Chordata</taxon>
        <taxon>Craniata</taxon>
        <taxon>Vertebrata</taxon>
        <taxon>Euteleostomi</taxon>
        <taxon>Lepidosauria</taxon>
        <taxon>Squamata</taxon>
        <taxon>Bifurcata</taxon>
        <taxon>Unidentata</taxon>
        <taxon>Episquamata</taxon>
        <taxon>Toxicofera</taxon>
        <taxon>Iguania</taxon>
        <taxon>Acrodonta</taxon>
        <taxon>Agamidae</taxon>
        <taxon>Amphibolurinae</taxon>
        <taxon>Pogona</taxon>
    </lineage>
</organism>
<comment type="subcellular location">
    <subcellularLocation>
        <location evidence="1">Membrane</location>
        <topology evidence="1">Single-pass type II membrane protein</topology>
    </subcellularLocation>
</comment>
<accession>A0ABM5EMG3</accession>
<feature type="region of interest" description="Disordered" evidence="7">
    <location>
        <begin position="305"/>
        <end position="341"/>
    </location>
</feature>
<evidence type="ECO:0000256" key="2">
    <source>
        <dbReference type="ARBA" id="ARBA00022692"/>
    </source>
</evidence>
<gene>
    <name evidence="12" type="primary">LOC110085150</name>
</gene>
<feature type="region of interest" description="Disordered" evidence="7">
    <location>
        <begin position="178"/>
        <end position="221"/>
    </location>
</feature>
<dbReference type="Pfam" id="PF00089">
    <property type="entry name" value="Trypsin"/>
    <property type="match status" value="1"/>
</dbReference>
<evidence type="ECO:0000259" key="9">
    <source>
        <dbReference type="PROSITE" id="PS50024"/>
    </source>
</evidence>
<feature type="domain" description="Peptidase S1" evidence="10">
    <location>
        <begin position="576"/>
        <end position="793"/>
    </location>
</feature>
<protein>
    <recommendedName>
        <fullName evidence="13">Peptidase S1 domain-containing protein</fullName>
    </recommendedName>
</protein>
<dbReference type="PROSITE" id="PS50240">
    <property type="entry name" value="TRYPSIN_DOM"/>
    <property type="match status" value="1"/>
</dbReference>
<keyword evidence="6" id="KW-1015">Disulfide bond</keyword>
<keyword evidence="11" id="KW-1185">Reference proteome</keyword>
<keyword evidence="3" id="KW-0735">Signal-anchor</keyword>
<dbReference type="InterPro" id="IPR009003">
    <property type="entry name" value="Peptidase_S1_PA"/>
</dbReference>
<evidence type="ECO:0000313" key="11">
    <source>
        <dbReference type="Proteomes" id="UP001652642"/>
    </source>
</evidence>
<dbReference type="Pfam" id="PF01390">
    <property type="entry name" value="SEA"/>
    <property type="match status" value="1"/>
</dbReference>
<evidence type="ECO:0000256" key="3">
    <source>
        <dbReference type="ARBA" id="ARBA00022968"/>
    </source>
</evidence>
<dbReference type="PROSITE" id="PS50024">
    <property type="entry name" value="SEA"/>
    <property type="match status" value="1"/>
</dbReference>
<evidence type="ECO:0000256" key="1">
    <source>
        <dbReference type="ARBA" id="ARBA00004606"/>
    </source>
</evidence>
<dbReference type="InterPro" id="IPR001254">
    <property type="entry name" value="Trypsin_dom"/>
</dbReference>
<keyword evidence="4 8" id="KW-1133">Transmembrane helix</keyword>
<dbReference type="PANTHER" id="PTHR24253">
    <property type="entry name" value="TRANSMEMBRANE PROTEASE SERINE"/>
    <property type="match status" value="1"/>
</dbReference>
<dbReference type="Gene3D" id="2.40.10.10">
    <property type="entry name" value="Trypsin-like serine proteases"/>
    <property type="match status" value="1"/>
</dbReference>
<dbReference type="InterPro" id="IPR036364">
    <property type="entry name" value="SEA_dom_sf"/>
</dbReference>
<dbReference type="Proteomes" id="UP001652642">
    <property type="component" value="Chromosome 7"/>
</dbReference>
<evidence type="ECO:0000256" key="6">
    <source>
        <dbReference type="ARBA" id="ARBA00023157"/>
    </source>
</evidence>
<evidence type="ECO:0000259" key="10">
    <source>
        <dbReference type="PROSITE" id="PS50240"/>
    </source>
</evidence>
<keyword evidence="2 8" id="KW-0812">Transmembrane</keyword>
<feature type="domain" description="SEA" evidence="9">
    <location>
        <begin position="432"/>
        <end position="547"/>
    </location>
</feature>
<feature type="compositionally biased region" description="Polar residues" evidence="7">
    <location>
        <begin position="314"/>
        <end position="324"/>
    </location>
</feature>
<evidence type="ECO:0000256" key="4">
    <source>
        <dbReference type="ARBA" id="ARBA00022989"/>
    </source>
</evidence>
<evidence type="ECO:0000256" key="8">
    <source>
        <dbReference type="SAM" id="Phobius"/>
    </source>
</evidence>
<dbReference type="PANTHER" id="PTHR24253:SF153">
    <property type="entry name" value="SERINE PROTEASE HEPSIN"/>
    <property type="match status" value="1"/>
</dbReference>
<evidence type="ECO:0000256" key="5">
    <source>
        <dbReference type="ARBA" id="ARBA00023136"/>
    </source>
</evidence>
<evidence type="ECO:0000313" key="12">
    <source>
        <dbReference type="RefSeq" id="XP_072834343.1"/>
    </source>
</evidence>
<dbReference type="GeneID" id="110085150"/>
<proteinExistence type="predicted"/>
<dbReference type="RefSeq" id="XP_072834343.1">
    <property type="nucleotide sequence ID" value="XM_072978242.1"/>
</dbReference>
<name>A0ABM5EMG3_9SAUR</name>
<reference evidence="12" key="1">
    <citation type="submission" date="2025-08" db="UniProtKB">
        <authorList>
            <consortium name="RefSeq"/>
        </authorList>
    </citation>
    <scope>IDENTIFICATION</scope>
</reference>
<dbReference type="SUPFAM" id="SSF82671">
    <property type="entry name" value="SEA domain"/>
    <property type="match status" value="1"/>
</dbReference>
<dbReference type="SUPFAM" id="SSF50494">
    <property type="entry name" value="Trypsin-like serine proteases"/>
    <property type="match status" value="1"/>
</dbReference>
<feature type="transmembrane region" description="Helical" evidence="8">
    <location>
        <begin position="20"/>
        <end position="51"/>
    </location>
</feature>
<feature type="compositionally biased region" description="Low complexity" evidence="7">
    <location>
        <begin position="325"/>
        <end position="341"/>
    </location>
</feature>
<dbReference type="SMART" id="SM00020">
    <property type="entry name" value="Tryp_SPc"/>
    <property type="match status" value="1"/>
</dbReference>
<evidence type="ECO:0008006" key="13">
    <source>
        <dbReference type="Google" id="ProtNLM"/>
    </source>
</evidence>
<feature type="region of interest" description="Disordered" evidence="7">
    <location>
        <begin position="137"/>
        <end position="157"/>
    </location>
</feature>
<sequence length="794" mass="86916">MAQHDSRMMQVHYQKPRRRFLRCCYCCIEVLSGFLLLMLVASVITLLRYFLEFADLPVKYAENKPELWNNETTTPVPPGRLLGHLPQSPLTNEMVSLPTMDPVKPTSPLTSAWKIQDPPQLSMEKSSPWTQIMVSTRPTSAMTPGSSQRPPTSSLSWGFPHQLTLAPEKTPLHQLATATKAVSPQHLTSTERPTFPQQNTTVLTSSRNQTSAMGGSSSQRTLATGWRSSLYDTTQPLPQHPTMSAKLTSPQWSATSAKLQSFPFSPAGSLATRWRSSTKLKSSQFSSMGSLATKWRSSLYHTTQTLPQHPTTRGKLTSPQQSATSAKLKPSPFSSAAPSSLEDTAQGTILASPLLSTVAINRSSLSHAASAVSLSPPAHLSPRTRLPVGRPSLPEALARSTSWTPTSSLGFISSQRPFSTLEVADPTGGNDTRQYFQGSFRLLSEAYSLSYSDPTSDGFRRLASKLEKVINDVFVNSALKKQYRESTVLAFEPEPMRAKFLLGFHDSPRAPKLPPSTVAQEMKRGYHEVRDAVLIEEDSIYVEDYNGICLIKPASSLPILTGVSHDQKHQKNPPGLGHGKNIQKHHEWPWVTTVLKDGHPICAGCLIAANWVLSTKSCVALDNLSLYTLKLVLSEKHTPPNELYTIARIIPHSSDIVLIQLAKSVPITSSAHPVCLPDPSRVTRPGTECWTLGSKGNHHSSKVLQWTVSSLTDCILTPSLASTCAKTSDHKKNLELTAGGPFVCSGEKGQIYLEGIVPLSAASQSKPKKKNEHQPTAFIQMAPLVPWIKSQLFP</sequence>
<evidence type="ECO:0000256" key="7">
    <source>
        <dbReference type="SAM" id="MobiDB-lite"/>
    </source>
</evidence>